<organism evidence="1 2">
    <name type="scientific">Hypoxylon rubiginosum</name>
    <dbReference type="NCBI Taxonomy" id="110542"/>
    <lineage>
        <taxon>Eukaryota</taxon>
        <taxon>Fungi</taxon>
        <taxon>Dikarya</taxon>
        <taxon>Ascomycota</taxon>
        <taxon>Pezizomycotina</taxon>
        <taxon>Sordariomycetes</taxon>
        <taxon>Xylariomycetidae</taxon>
        <taxon>Xylariales</taxon>
        <taxon>Hypoxylaceae</taxon>
        <taxon>Hypoxylon</taxon>
    </lineage>
</organism>
<name>A0ACB9ZAI7_9PEZI</name>
<reference evidence="1 2" key="1">
    <citation type="journal article" date="2022" name="New Phytol.">
        <title>Ecological generalism drives hyperdiversity of secondary metabolite gene clusters in xylarialean endophytes.</title>
        <authorList>
            <person name="Franco M.E.E."/>
            <person name="Wisecaver J.H."/>
            <person name="Arnold A.E."/>
            <person name="Ju Y.M."/>
            <person name="Slot J.C."/>
            <person name="Ahrendt S."/>
            <person name="Moore L.P."/>
            <person name="Eastman K.E."/>
            <person name="Scott K."/>
            <person name="Konkel Z."/>
            <person name="Mondo S.J."/>
            <person name="Kuo A."/>
            <person name="Hayes R.D."/>
            <person name="Haridas S."/>
            <person name="Andreopoulos B."/>
            <person name="Riley R."/>
            <person name="LaButti K."/>
            <person name="Pangilinan J."/>
            <person name="Lipzen A."/>
            <person name="Amirebrahimi M."/>
            <person name="Yan J."/>
            <person name="Adam C."/>
            <person name="Keymanesh K."/>
            <person name="Ng V."/>
            <person name="Louie K."/>
            <person name="Northen T."/>
            <person name="Drula E."/>
            <person name="Henrissat B."/>
            <person name="Hsieh H.M."/>
            <person name="Youens-Clark K."/>
            <person name="Lutzoni F."/>
            <person name="Miadlikowska J."/>
            <person name="Eastwood D.C."/>
            <person name="Hamelin R.C."/>
            <person name="Grigoriev I.V."/>
            <person name="U'Ren J.M."/>
        </authorList>
    </citation>
    <scope>NUCLEOTIDE SEQUENCE [LARGE SCALE GENOMIC DNA]</scope>
    <source>
        <strain evidence="1 2">CBS 119005</strain>
    </source>
</reference>
<accession>A0ACB9ZAI7</accession>
<gene>
    <name evidence="1" type="ORF">F4820DRAFT_88854</name>
</gene>
<dbReference type="EMBL" id="MU393435">
    <property type="protein sequence ID" value="KAI4868810.1"/>
    <property type="molecule type" value="Genomic_DNA"/>
</dbReference>
<sequence length="97" mass="10250">MRNSSAVLIILACLSCFVNVSPEVLQAGCLQRARVAPYHRGAPLKLPGAGEVLVKVEARGICFSDMFAQKNVMGGGFPLVHRQEIIGRVAAVSDGVS</sequence>
<dbReference type="Proteomes" id="UP001497700">
    <property type="component" value="Unassembled WGS sequence"/>
</dbReference>
<evidence type="ECO:0000313" key="2">
    <source>
        <dbReference type="Proteomes" id="UP001497700"/>
    </source>
</evidence>
<comment type="caution">
    <text evidence="1">The sequence shown here is derived from an EMBL/GenBank/DDBJ whole genome shotgun (WGS) entry which is preliminary data.</text>
</comment>
<evidence type="ECO:0000313" key="1">
    <source>
        <dbReference type="EMBL" id="KAI4868810.1"/>
    </source>
</evidence>
<protein>
    <submittedName>
        <fullName evidence="1">Uncharacterized protein</fullName>
    </submittedName>
</protein>
<proteinExistence type="predicted"/>
<keyword evidence="2" id="KW-1185">Reference proteome</keyword>